<protein>
    <submittedName>
        <fullName evidence="1">Uncharacterized protein</fullName>
    </submittedName>
</protein>
<organism evidence="1 2">
    <name type="scientific">Mauremys mutica</name>
    <name type="common">yellowpond turtle</name>
    <dbReference type="NCBI Taxonomy" id="74926"/>
    <lineage>
        <taxon>Eukaryota</taxon>
        <taxon>Metazoa</taxon>
        <taxon>Chordata</taxon>
        <taxon>Craniata</taxon>
        <taxon>Vertebrata</taxon>
        <taxon>Euteleostomi</taxon>
        <taxon>Archelosauria</taxon>
        <taxon>Testudinata</taxon>
        <taxon>Testudines</taxon>
        <taxon>Cryptodira</taxon>
        <taxon>Durocryptodira</taxon>
        <taxon>Testudinoidea</taxon>
        <taxon>Geoemydidae</taxon>
        <taxon>Geoemydinae</taxon>
        <taxon>Mauremys</taxon>
    </lineage>
</organism>
<name>A0A9D4B4U3_9SAUR</name>
<dbReference type="EMBL" id="JAHDVG010000468">
    <property type="protein sequence ID" value="KAH1181498.1"/>
    <property type="molecule type" value="Genomic_DNA"/>
</dbReference>
<reference evidence="1" key="1">
    <citation type="submission" date="2021-09" db="EMBL/GenBank/DDBJ databases">
        <title>The genome of Mauremys mutica provides insights into the evolution of semi-aquatic lifestyle.</title>
        <authorList>
            <person name="Gong S."/>
            <person name="Gao Y."/>
        </authorList>
    </citation>
    <scope>NUCLEOTIDE SEQUENCE</scope>
    <source>
        <strain evidence="1">MM-2020</strain>
        <tissue evidence="1">Muscle</tissue>
    </source>
</reference>
<keyword evidence="2" id="KW-1185">Reference proteome</keyword>
<proteinExistence type="predicted"/>
<comment type="caution">
    <text evidence="1">The sequence shown here is derived from an EMBL/GenBank/DDBJ whole genome shotgun (WGS) entry which is preliminary data.</text>
</comment>
<dbReference type="AlphaFoldDB" id="A0A9D4B4U3"/>
<sequence length="140" mass="14898">MPLAEARGLWLSGVCLNPRVSGSGAPWPCTLCRLGINPSQTSLRGRSSAPTYTVSLAPGLALPLNLPLGRHCQLSPSDTSSTCNYGDRNPASLLHGCSHVRALRHLTNTNWLSNPAGSLGRRYGLLPKGGLRHWEASESC</sequence>
<evidence type="ECO:0000313" key="1">
    <source>
        <dbReference type="EMBL" id="KAH1181498.1"/>
    </source>
</evidence>
<evidence type="ECO:0000313" key="2">
    <source>
        <dbReference type="Proteomes" id="UP000827986"/>
    </source>
</evidence>
<accession>A0A9D4B4U3</accession>
<gene>
    <name evidence="1" type="ORF">KIL84_005224</name>
</gene>
<dbReference type="Proteomes" id="UP000827986">
    <property type="component" value="Unassembled WGS sequence"/>
</dbReference>